<reference evidence="3" key="1">
    <citation type="journal article" date="2019" name="Int. J. Syst. Evol. Microbiol.">
        <title>The Global Catalogue of Microorganisms (GCM) 10K type strain sequencing project: providing services to taxonomists for standard genome sequencing and annotation.</title>
        <authorList>
            <consortium name="The Broad Institute Genomics Platform"/>
            <consortium name="The Broad Institute Genome Sequencing Center for Infectious Disease"/>
            <person name="Wu L."/>
            <person name="Ma J."/>
        </authorList>
    </citation>
    <scope>NUCLEOTIDE SEQUENCE [LARGE SCALE GENOMIC DNA]</scope>
    <source>
        <strain evidence="3">CCUG 55074</strain>
    </source>
</reference>
<keyword evidence="1" id="KW-1133">Transmembrane helix</keyword>
<evidence type="ECO:0000256" key="1">
    <source>
        <dbReference type="SAM" id="Phobius"/>
    </source>
</evidence>
<keyword evidence="1" id="KW-0472">Membrane</keyword>
<evidence type="ECO:0000313" key="3">
    <source>
        <dbReference type="Proteomes" id="UP001597216"/>
    </source>
</evidence>
<name>A0ABW3T1H0_9CAUL</name>
<dbReference type="Proteomes" id="UP001597216">
    <property type="component" value="Unassembled WGS sequence"/>
</dbReference>
<dbReference type="RefSeq" id="WP_377352919.1">
    <property type="nucleotide sequence ID" value="NZ_JBHTLQ010000009.1"/>
</dbReference>
<protein>
    <submittedName>
        <fullName evidence="2">Uncharacterized protein</fullName>
    </submittedName>
</protein>
<feature type="transmembrane region" description="Helical" evidence="1">
    <location>
        <begin position="48"/>
        <end position="68"/>
    </location>
</feature>
<dbReference type="EMBL" id="JBHTLQ010000009">
    <property type="protein sequence ID" value="MFD1190061.1"/>
    <property type="molecule type" value="Genomic_DNA"/>
</dbReference>
<accession>A0ABW3T1H0</accession>
<comment type="caution">
    <text evidence="2">The sequence shown here is derived from an EMBL/GenBank/DDBJ whole genome shotgun (WGS) entry which is preliminary data.</text>
</comment>
<proteinExistence type="predicted"/>
<keyword evidence="1" id="KW-0812">Transmembrane</keyword>
<keyword evidence="3" id="KW-1185">Reference proteome</keyword>
<organism evidence="2 3">
    <name type="scientific">Phenylobacterium conjunctum</name>
    <dbReference type="NCBI Taxonomy" id="1298959"/>
    <lineage>
        <taxon>Bacteria</taxon>
        <taxon>Pseudomonadati</taxon>
        <taxon>Pseudomonadota</taxon>
        <taxon>Alphaproteobacteria</taxon>
        <taxon>Caulobacterales</taxon>
        <taxon>Caulobacteraceae</taxon>
        <taxon>Phenylobacterium</taxon>
    </lineage>
</organism>
<evidence type="ECO:0000313" key="2">
    <source>
        <dbReference type="EMBL" id="MFD1190061.1"/>
    </source>
</evidence>
<sequence>MSAEKKPEVVDLSQYKRARADAEQQTRAKAKVDAKAAREPLLGRRPKAGLILGLLILVLAAVVLLPRLL</sequence>
<gene>
    <name evidence="2" type="ORF">ACFQ27_05665</name>
</gene>